<dbReference type="AlphaFoldDB" id="A0A0V0QYX8"/>
<dbReference type="PROSITE" id="PS51275">
    <property type="entry name" value="PEPTIDASE_C26_GGH"/>
    <property type="match status" value="1"/>
</dbReference>
<proteinExistence type="inferred from homology"/>
<dbReference type="EC" id="3.4.19.9" evidence="3 8"/>
<name>A0A0V0QYX8_PSEPJ</name>
<comment type="caution">
    <text evidence="9">The sequence shown here is derived from an EMBL/GenBank/DDBJ whole genome shotgun (WGS) entry which is preliminary data.</text>
</comment>
<keyword evidence="6 8" id="KW-0378">Hydrolase</keyword>
<dbReference type="OrthoDB" id="64220at2759"/>
<accession>A0A0V0QYX8</accession>
<evidence type="ECO:0000313" key="10">
    <source>
        <dbReference type="Proteomes" id="UP000054937"/>
    </source>
</evidence>
<dbReference type="Proteomes" id="UP000054937">
    <property type="component" value="Unassembled WGS sequence"/>
</dbReference>
<dbReference type="Gene3D" id="3.40.50.880">
    <property type="match status" value="1"/>
</dbReference>
<evidence type="ECO:0000256" key="1">
    <source>
        <dbReference type="ARBA" id="ARBA00004239"/>
    </source>
</evidence>
<dbReference type="GO" id="GO:0034722">
    <property type="term" value="F:gamma-glutamyl-peptidase activity"/>
    <property type="evidence" value="ECO:0007669"/>
    <property type="project" value="UniProtKB-UniRule"/>
</dbReference>
<reference evidence="9 10" key="1">
    <citation type="journal article" date="2015" name="Sci. Rep.">
        <title>Genome of the facultative scuticociliatosis pathogen Pseudocohnilembus persalinus provides insight into its virulence through horizontal gene transfer.</title>
        <authorList>
            <person name="Xiong J."/>
            <person name="Wang G."/>
            <person name="Cheng J."/>
            <person name="Tian M."/>
            <person name="Pan X."/>
            <person name="Warren A."/>
            <person name="Jiang C."/>
            <person name="Yuan D."/>
            <person name="Miao W."/>
        </authorList>
    </citation>
    <scope>NUCLEOTIDE SEQUENCE [LARGE SCALE GENOMIC DNA]</scope>
    <source>
        <strain evidence="9">36N120E</strain>
    </source>
</reference>
<dbReference type="GO" id="GO:0005773">
    <property type="term" value="C:vacuole"/>
    <property type="evidence" value="ECO:0007669"/>
    <property type="project" value="TreeGrafter"/>
</dbReference>
<dbReference type="PANTHER" id="PTHR11315:SF0">
    <property type="entry name" value="FOLATE GAMMA-GLUTAMYL HYDROLASE"/>
    <property type="match status" value="1"/>
</dbReference>
<dbReference type="Pfam" id="PF07722">
    <property type="entry name" value="Peptidase_C26"/>
    <property type="match status" value="1"/>
</dbReference>
<evidence type="ECO:0000256" key="5">
    <source>
        <dbReference type="ARBA" id="ARBA00022729"/>
    </source>
</evidence>
<dbReference type="EMBL" id="LDAU01000082">
    <property type="protein sequence ID" value="KRX07507.1"/>
    <property type="molecule type" value="Genomic_DNA"/>
</dbReference>
<keyword evidence="10" id="KW-1185">Reference proteome</keyword>
<evidence type="ECO:0000313" key="9">
    <source>
        <dbReference type="EMBL" id="KRX07507.1"/>
    </source>
</evidence>
<comment type="subcellular location">
    <subcellularLocation>
        <location evidence="1">Secreted</location>
        <location evidence="1">Extracellular space</location>
    </subcellularLocation>
</comment>
<dbReference type="PANTHER" id="PTHR11315">
    <property type="entry name" value="PROTEASE FAMILY C26 GAMMA-GLUTAMYL HYDROLASE"/>
    <property type="match status" value="1"/>
</dbReference>
<dbReference type="InterPro" id="IPR029062">
    <property type="entry name" value="Class_I_gatase-like"/>
</dbReference>
<dbReference type="GO" id="GO:0005576">
    <property type="term" value="C:extracellular region"/>
    <property type="evidence" value="ECO:0007669"/>
    <property type="project" value="UniProtKB-SubCell"/>
</dbReference>
<evidence type="ECO:0000256" key="4">
    <source>
        <dbReference type="ARBA" id="ARBA00022525"/>
    </source>
</evidence>
<dbReference type="SUPFAM" id="SSF52317">
    <property type="entry name" value="Class I glutamine amidotransferase-like"/>
    <property type="match status" value="1"/>
</dbReference>
<comment type="catalytic activity">
    <reaction evidence="8">
        <text>(6S)-5,6,7,8-tetrahydrofolyl-(gamma-L-Glu)(n) + (n-1) H2O = (6S)-5,6,7,8-tetrahydrofolate + (n-1) L-glutamate</text>
        <dbReference type="Rhea" id="RHEA:56784"/>
        <dbReference type="Rhea" id="RHEA-COMP:14738"/>
        <dbReference type="ChEBI" id="CHEBI:15377"/>
        <dbReference type="ChEBI" id="CHEBI:29985"/>
        <dbReference type="ChEBI" id="CHEBI:57453"/>
        <dbReference type="ChEBI" id="CHEBI:141005"/>
        <dbReference type="EC" id="3.4.19.9"/>
    </reaction>
</comment>
<dbReference type="OMA" id="IHYHQWC"/>
<evidence type="ECO:0000256" key="7">
    <source>
        <dbReference type="PIRSR" id="PIRSR615527-1"/>
    </source>
</evidence>
<evidence type="ECO:0000256" key="3">
    <source>
        <dbReference type="ARBA" id="ARBA00012886"/>
    </source>
</evidence>
<sequence>MTIGIEQQKKKPVIGIYTQPAHFGSYQSDKYQYILQSNINFIKMAGGDVVAIPYNGSEEQLRKLFKGINGILFTGGGLDLGFDSPIENSGVEYNIFTKNAGFLMDLAEKANDSGDFFPIWGNCQGFELMQIIKAGNDHNILQNIKNNENVTRKTVLEQRSKLYQNMKQELIDYVQEENALFYYHEWAVYPQKFNEYKGVQEYFNVTGYSSNQENAMEGDVFVASIEAKNYPFYGLQYHPEYTLYDNNKNVNKSEKSLEFSRFFGEFFMEQARKNNHKFEEKNTEVLEKCKEENFEYVYFPEGFFQEIQFIKNSQLE</sequence>
<comment type="similarity">
    <text evidence="2">Belongs to the peptidase C26 family.</text>
</comment>
<dbReference type="PROSITE" id="PS51273">
    <property type="entry name" value="GATASE_TYPE_1"/>
    <property type="match status" value="1"/>
</dbReference>
<organism evidence="9 10">
    <name type="scientific">Pseudocohnilembus persalinus</name>
    <name type="common">Ciliate</name>
    <dbReference type="NCBI Taxonomy" id="266149"/>
    <lineage>
        <taxon>Eukaryota</taxon>
        <taxon>Sar</taxon>
        <taxon>Alveolata</taxon>
        <taxon>Ciliophora</taxon>
        <taxon>Intramacronucleata</taxon>
        <taxon>Oligohymenophorea</taxon>
        <taxon>Scuticociliatia</taxon>
        <taxon>Philasterida</taxon>
        <taxon>Pseudocohnilembidae</taxon>
        <taxon>Pseudocohnilembus</taxon>
    </lineage>
</organism>
<dbReference type="InterPro" id="IPR011697">
    <property type="entry name" value="Peptidase_C26"/>
</dbReference>
<dbReference type="GO" id="GO:0046900">
    <property type="term" value="P:tetrahydrofolylpolyglutamate metabolic process"/>
    <property type="evidence" value="ECO:0007669"/>
    <property type="project" value="TreeGrafter"/>
</dbReference>
<gene>
    <name evidence="9" type="ORF">PPERSA_11056</name>
</gene>
<protein>
    <recommendedName>
        <fullName evidence="3 8">folate gamma-glutamyl hydrolase</fullName>
        <ecNumber evidence="3 8">3.4.19.9</ecNumber>
    </recommendedName>
</protein>
<evidence type="ECO:0000256" key="8">
    <source>
        <dbReference type="PROSITE-ProRule" id="PRU00607"/>
    </source>
</evidence>
<feature type="active site" description="Nucleophile" evidence="7 8">
    <location>
        <position position="123"/>
    </location>
</feature>
<evidence type="ECO:0000256" key="6">
    <source>
        <dbReference type="ARBA" id="ARBA00022801"/>
    </source>
</evidence>
<feature type="active site" evidence="8">
    <location>
        <position position="238"/>
    </location>
</feature>
<evidence type="ECO:0000256" key="2">
    <source>
        <dbReference type="ARBA" id="ARBA00011083"/>
    </source>
</evidence>
<keyword evidence="5" id="KW-0732">Signal</keyword>
<dbReference type="InterPro" id="IPR015527">
    <property type="entry name" value="Pept_C26_g-glut_hydrolase"/>
</dbReference>
<feature type="active site" description="Proton donor" evidence="7">
    <location>
        <position position="238"/>
    </location>
</feature>
<dbReference type="InParanoid" id="A0A0V0QYX8"/>
<keyword evidence="4" id="KW-0964">Secreted</keyword>